<dbReference type="AlphaFoldDB" id="A0A7J6N5N4"/>
<dbReference type="Proteomes" id="UP000541610">
    <property type="component" value="Unassembled WGS sequence"/>
</dbReference>
<gene>
    <name evidence="2" type="ORF">FOZ60_016039</name>
</gene>
<feature type="region of interest" description="Disordered" evidence="1">
    <location>
        <begin position="326"/>
        <end position="370"/>
    </location>
</feature>
<organism evidence="2 3">
    <name type="scientific">Perkinsus olseni</name>
    <name type="common">Perkinsus atlanticus</name>
    <dbReference type="NCBI Taxonomy" id="32597"/>
    <lineage>
        <taxon>Eukaryota</taxon>
        <taxon>Sar</taxon>
        <taxon>Alveolata</taxon>
        <taxon>Perkinsozoa</taxon>
        <taxon>Perkinsea</taxon>
        <taxon>Perkinsida</taxon>
        <taxon>Perkinsidae</taxon>
        <taxon>Perkinsus</taxon>
    </lineage>
</organism>
<sequence>MTYDWYDYNDGSSYRPHDQWKHRPDYEYWSNSHNSNDEYWNGTDNKDWSYNKDAYNKYRSGYCNSGDWRDASSDSSGTYWSAAYSHHPNDYYWYDNGPFGRDARFRDGVAVTAMTVRLTVRRKSAKNPTDSQCMTLDDRRRSVQNCDTLPSTTVVPHAVPRQVVMLSQDKVLLNKTQIVMLSQDKVLLKESRIVMLSQHKVPCNESRIVMLPQDKAVYNESQIVMLSQDKVLLNKTQIVMLSQDKVLLKESRIVMLSQHKVPCNESQIVMLSQDKVLLNKTQIVMLSQDKVLLKESRIVMLSQHKMMYREIRMVMLPQEKMPYSLVGKLPDKGSEGTAANGASSRRPYHNEQSKPLADSRVLSPGGGCLS</sequence>
<dbReference type="EMBL" id="JABANP010000831">
    <property type="protein sequence ID" value="KAF4678817.1"/>
    <property type="molecule type" value="Genomic_DNA"/>
</dbReference>
<accession>A0A7J6N5N4</accession>
<protein>
    <submittedName>
        <fullName evidence="2">Uncharacterized protein</fullName>
    </submittedName>
</protein>
<evidence type="ECO:0000313" key="2">
    <source>
        <dbReference type="EMBL" id="KAF4678817.1"/>
    </source>
</evidence>
<reference evidence="2 3" key="1">
    <citation type="submission" date="2020-04" db="EMBL/GenBank/DDBJ databases">
        <title>Perkinsus olseni comparative genomics.</title>
        <authorList>
            <person name="Bogema D.R."/>
        </authorList>
    </citation>
    <scope>NUCLEOTIDE SEQUENCE [LARGE SCALE GENOMIC DNA]</scope>
    <source>
        <strain evidence="2">00978-12</strain>
    </source>
</reference>
<comment type="caution">
    <text evidence="2">The sequence shown here is derived from an EMBL/GenBank/DDBJ whole genome shotgun (WGS) entry which is preliminary data.</text>
</comment>
<name>A0A7J6N5N4_PEROL</name>
<proteinExistence type="predicted"/>
<evidence type="ECO:0000256" key="1">
    <source>
        <dbReference type="SAM" id="MobiDB-lite"/>
    </source>
</evidence>
<evidence type="ECO:0000313" key="3">
    <source>
        <dbReference type="Proteomes" id="UP000541610"/>
    </source>
</evidence>